<evidence type="ECO:0000313" key="3">
    <source>
        <dbReference type="EMBL" id="ROT85775.1"/>
    </source>
</evidence>
<feature type="transmembrane region" description="Helical" evidence="2">
    <location>
        <begin position="75"/>
        <end position="97"/>
    </location>
</feature>
<dbReference type="Proteomes" id="UP000283509">
    <property type="component" value="Unassembled WGS sequence"/>
</dbReference>
<evidence type="ECO:0000313" key="4">
    <source>
        <dbReference type="Proteomes" id="UP000283509"/>
    </source>
</evidence>
<evidence type="ECO:0000256" key="1">
    <source>
        <dbReference type="SAM" id="MobiDB-lite"/>
    </source>
</evidence>
<feature type="transmembrane region" description="Helical" evidence="2">
    <location>
        <begin position="231"/>
        <end position="248"/>
    </location>
</feature>
<feature type="transmembrane region" description="Helical" evidence="2">
    <location>
        <begin position="253"/>
        <end position="270"/>
    </location>
</feature>
<keyword evidence="2" id="KW-1133">Transmembrane helix</keyword>
<gene>
    <name evidence="3" type="ORF">C7M84_007258</name>
</gene>
<keyword evidence="4" id="KW-1185">Reference proteome</keyword>
<keyword evidence="2" id="KW-0812">Transmembrane</keyword>
<evidence type="ECO:0000256" key="2">
    <source>
        <dbReference type="SAM" id="Phobius"/>
    </source>
</evidence>
<protein>
    <submittedName>
        <fullName evidence="3">Uncharacterized protein</fullName>
    </submittedName>
</protein>
<dbReference type="EMBL" id="QCYY01000192">
    <property type="protein sequence ID" value="ROT85775.1"/>
    <property type="molecule type" value="Genomic_DNA"/>
</dbReference>
<feature type="transmembrane region" description="Helical" evidence="2">
    <location>
        <begin position="131"/>
        <end position="152"/>
    </location>
</feature>
<keyword evidence="2" id="KW-0472">Membrane</keyword>
<feature type="transmembrane region" description="Helical" evidence="2">
    <location>
        <begin position="172"/>
        <end position="193"/>
    </location>
</feature>
<name>A0A3R7R0C5_PENVA</name>
<feature type="transmembrane region" description="Helical" evidence="2">
    <location>
        <begin position="200"/>
        <end position="219"/>
    </location>
</feature>
<reference evidence="3 4" key="2">
    <citation type="submission" date="2019-01" db="EMBL/GenBank/DDBJ databases">
        <title>The decoding of complex shrimp genome reveals the adaptation for benthos swimmer, frequently molting mechanism and breeding impact on genome.</title>
        <authorList>
            <person name="Sun Y."/>
            <person name="Gao Y."/>
            <person name="Yu Y."/>
        </authorList>
    </citation>
    <scope>NUCLEOTIDE SEQUENCE [LARGE SCALE GENOMIC DNA]</scope>
    <source>
        <tissue evidence="3">Muscle</tissue>
    </source>
</reference>
<feature type="transmembrane region" description="Helical" evidence="2">
    <location>
        <begin position="42"/>
        <end position="63"/>
    </location>
</feature>
<feature type="transmembrane region" description="Helical" evidence="2">
    <location>
        <begin position="350"/>
        <end position="368"/>
    </location>
</feature>
<feature type="region of interest" description="Disordered" evidence="1">
    <location>
        <begin position="475"/>
        <end position="502"/>
    </location>
</feature>
<sequence>MKSRISEHFCKYVAKKLLRGDRVIPQALLMATCSWNSRSFPLFTYSLLATYSCISLSLFMLSFISSSSSSSYPSLYSSFFLSIIILLLSLFSLHLFISSLIPVSLFFSSFSISFFPLPSPLLFLSFPSYILPFFSFPLFLFLFSDFYVPHLLFSLSPVSSSFPILSFSSLPFLPLLCLLFLFNILLLLSPFLLPSLFSPHFLQFLFFIIVLRLSSLSSFPLSPLPFYYRPFSSQHFFSFLCLVFLFYYRPSPLLPFSLSIVPSSFLLPSFSSPPFLPLLPSFSPPFSLSHLSPLPFYYRPSPLLPFSLSFLLPSFFPPFLPFHCLLFLFYHRPSPLLPSPFPFYYRPSLLPFSLSIVSSSFFILLLLLSSPSPSPLLRSLHNSPQAGCQHLHAFSRPTRRDGKYHTIKTPQRTWGSHSYHISLLFAVLTSFLASFLTSGLSSVVTSVLISTTCLPVSLTDLGLLSAEEMISELPIPSRGAGNGTLGKSSERTRKKHIIDKFQ</sequence>
<proteinExistence type="predicted"/>
<organism evidence="3 4">
    <name type="scientific">Penaeus vannamei</name>
    <name type="common">Whiteleg shrimp</name>
    <name type="synonym">Litopenaeus vannamei</name>
    <dbReference type="NCBI Taxonomy" id="6689"/>
    <lineage>
        <taxon>Eukaryota</taxon>
        <taxon>Metazoa</taxon>
        <taxon>Ecdysozoa</taxon>
        <taxon>Arthropoda</taxon>
        <taxon>Crustacea</taxon>
        <taxon>Multicrustacea</taxon>
        <taxon>Malacostraca</taxon>
        <taxon>Eumalacostraca</taxon>
        <taxon>Eucarida</taxon>
        <taxon>Decapoda</taxon>
        <taxon>Dendrobranchiata</taxon>
        <taxon>Penaeoidea</taxon>
        <taxon>Penaeidae</taxon>
        <taxon>Penaeus</taxon>
    </lineage>
</organism>
<feature type="compositionally biased region" description="Basic residues" evidence="1">
    <location>
        <begin position="492"/>
        <end position="502"/>
    </location>
</feature>
<accession>A0A3R7R0C5</accession>
<reference evidence="3 4" key="1">
    <citation type="submission" date="2018-04" db="EMBL/GenBank/DDBJ databases">
        <authorList>
            <person name="Zhang X."/>
            <person name="Yuan J."/>
            <person name="Li F."/>
            <person name="Xiang J."/>
        </authorList>
    </citation>
    <scope>NUCLEOTIDE SEQUENCE [LARGE SCALE GENOMIC DNA]</scope>
    <source>
        <tissue evidence="3">Muscle</tissue>
    </source>
</reference>
<feature type="transmembrane region" description="Helical" evidence="2">
    <location>
        <begin position="310"/>
        <end position="330"/>
    </location>
</feature>
<comment type="caution">
    <text evidence="3">The sequence shown here is derived from an EMBL/GenBank/DDBJ whole genome shotgun (WGS) entry which is preliminary data.</text>
</comment>
<feature type="transmembrane region" description="Helical" evidence="2">
    <location>
        <begin position="421"/>
        <end position="449"/>
    </location>
</feature>
<dbReference type="AlphaFoldDB" id="A0A3R7R0C5"/>